<proteinExistence type="predicted"/>
<dbReference type="Proteomes" id="UP000075884">
    <property type="component" value="Unassembled WGS sequence"/>
</dbReference>
<evidence type="ECO:0000313" key="3">
    <source>
        <dbReference type="Proteomes" id="UP000075884"/>
    </source>
</evidence>
<organism evidence="2 3">
    <name type="scientific">Anopheles dirus</name>
    <dbReference type="NCBI Taxonomy" id="7168"/>
    <lineage>
        <taxon>Eukaryota</taxon>
        <taxon>Metazoa</taxon>
        <taxon>Ecdysozoa</taxon>
        <taxon>Arthropoda</taxon>
        <taxon>Hexapoda</taxon>
        <taxon>Insecta</taxon>
        <taxon>Pterygota</taxon>
        <taxon>Neoptera</taxon>
        <taxon>Endopterygota</taxon>
        <taxon>Diptera</taxon>
        <taxon>Nematocera</taxon>
        <taxon>Culicoidea</taxon>
        <taxon>Culicidae</taxon>
        <taxon>Anophelinae</taxon>
        <taxon>Anopheles</taxon>
    </lineage>
</organism>
<evidence type="ECO:0000313" key="2">
    <source>
        <dbReference type="EnsemblMetazoa" id="ADIR014311-PA"/>
    </source>
</evidence>
<feature type="compositionally biased region" description="Low complexity" evidence="1">
    <location>
        <begin position="90"/>
        <end position="107"/>
    </location>
</feature>
<reference evidence="2" key="2">
    <citation type="submission" date="2020-05" db="UniProtKB">
        <authorList>
            <consortium name="EnsemblMetazoa"/>
        </authorList>
    </citation>
    <scope>IDENTIFICATION</scope>
    <source>
        <strain evidence="2">WRAIR2</strain>
    </source>
</reference>
<dbReference type="EnsemblMetazoa" id="ADIR014311-RA">
    <property type="protein sequence ID" value="ADIR014311-PA"/>
    <property type="gene ID" value="ADIR014311"/>
</dbReference>
<keyword evidence="3" id="KW-1185">Reference proteome</keyword>
<name>A0A182NWP6_9DIPT</name>
<feature type="region of interest" description="Disordered" evidence="1">
    <location>
        <begin position="30"/>
        <end position="118"/>
    </location>
</feature>
<dbReference type="EnsemblMetazoa" id="ADIR014311-RB">
    <property type="protein sequence ID" value="ADIR014311-PB"/>
    <property type="gene ID" value="ADIR014311"/>
</dbReference>
<feature type="compositionally biased region" description="Low complexity" evidence="1">
    <location>
        <begin position="45"/>
        <end position="61"/>
    </location>
</feature>
<dbReference type="VEuPathDB" id="VectorBase:ADIR014311"/>
<reference evidence="3" key="1">
    <citation type="submission" date="2013-03" db="EMBL/GenBank/DDBJ databases">
        <title>The Genome Sequence of Anopheles dirus WRAIR2.</title>
        <authorList>
            <consortium name="The Broad Institute Genomics Platform"/>
            <person name="Neafsey D.E."/>
            <person name="Walton C."/>
            <person name="Walker B."/>
            <person name="Young S.K."/>
            <person name="Zeng Q."/>
            <person name="Gargeya S."/>
            <person name="Fitzgerald M."/>
            <person name="Haas B."/>
            <person name="Abouelleil A."/>
            <person name="Allen A.W."/>
            <person name="Alvarado L."/>
            <person name="Arachchi H.M."/>
            <person name="Berlin A.M."/>
            <person name="Chapman S.B."/>
            <person name="Gainer-Dewar J."/>
            <person name="Goldberg J."/>
            <person name="Griggs A."/>
            <person name="Gujja S."/>
            <person name="Hansen M."/>
            <person name="Howarth C."/>
            <person name="Imamovic A."/>
            <person name="Ireland A."/>
            <person name="Larimer J."/>
            <person name="McCowan C."/>
            <person name="Murphy C."/>
            <person name="Pearson M."/>
            <person name="Poon T.W."/>
            <person name="Priest M."/>
            <person name="Roberts A."/>
            <person name="Saif S."/>
            <person name="Shea T."/>
            <person name="Sisk P."/>
            <person name="Sykes S."/>
            <person name="Wortman J."/>
            <person name="Nusbaum C."/>
            <person name="Birren B."/>
        </authorList>
    </citation>
    <scope>NUCLEOTIDE SEQUENCE [LARGE SCALE GENOMIC DNA]</scope>
    <source>
        <strain evidence="3">WRAIR2</strain>
    </source>
</reference>
<protein>
    <submittedName>
        <fullName evidence="2">Uncharacterized protein</fullName>
    </submittedName>
</protein>
<sequence>MSSAESFPTTNSNWMSFSSRLALRIRSTRFTGTVASVPPTDRAPSRAAGGSPAADGAATDPVTVTPDRSDVSSVSDEDESMRSSRFIGRSSVSESPSDSPPFALSSSSDDHTHSPVIERCSRPDAPACRFAALCTRVSIDGPVASSVCVRYLRSFAFLKNGCFSSSLAVGRFEGSFCRHSPISLRNVFPYALYWSFSSAPVSIVGGSFCSVNISTFIGGYLWYGAVPVAISMAVIPNDQMSALKSYPWSCSITSGAIQHGVPTNVWRTFCRERSPPVASHALTPKSAIWTVPSSPSSMLPALMSR</sequence>
<accession>A0A182NWP6</accession>
<dbReference type="AlphaFoldDB" id="A0A182NWP6"/>
<evidence type="ECO:0000256" key="1">
    <source>
        <dbReference type="SAM" id="MobiDB-lite"/>
    </source>
</evidence>